<proteinExistence type="predicted"/>
<name>A0A7E6FD88_9MOLL</name>
<dbReference type="GO" id="GO:0016491">
    <property type="term" value="F:oxidoreductase activity"/>
    <property type="evidence" value="ECO:0007669"/>
    <property type="project" value="UniProtKB-KW"/>
</dbReference>
<accession>A0A7E6FD88</accession>
<dbReference type="SUPFAM" id="SSF51735">
    <property type="entry name" value="NAD(P)-binding Rossmann-fold domains"/>
    <property type="match status" value="1"/>
</dbReference>
<dbReference type="FunFam" id="3.40.50.720:FF:000084">
    <property type="entry name" value="Short-chain dehydrogenase reductase"/>
    <property type="match status" value="1"/>
</dbReference>
<dbReference type="PRINTS" id="PR00080">
    <property type="entry name" value="SDRFAMILY"/>
</dbReference>
<dbReference type="InterPro" id="IPR020904">
    <property type="entry name" value="Sc_DH/Rdtase_CS"/>
</dbReference>
<protein>
    <submittedName>
        <fullName evidence="3">3-oxoacyl-[acyl-carrier-protein] reductase FabG-like isoform X1</fullName>
    </submittedName>
</protein>
<dbReference type="PANTHER" id="PTHR43975">
    <property type="entry name" value="ZGC:101858"/>
    <property type="match status" value="1"/>
</dbReference>
<dbReference type="InterPro" id="IPR036291">
    <property type="entry name" value="NAD(P)-bd_dom_sf"/>
</dbReference>
<dbReference type="PANTHER" id="PTHR43975:SF2">
    <property type="entry name" value="EG:BACR7A4.14 PROTEIN-RELATED"/>
    <property type="match status" value="1"/>
</dbReference>
<dbReference type="AlphaFoldDB" id="A0A7E6FD88"/>
<sequence length="270" mass="29248">MHFINNRSLYLKSFEDLWGASSGIGAGTAVLFSKLGAKLAITGRKEDNLKKTADECEKNGSKPLIVVADLSKEDDVKTIMEKTISHFGKLNILVNCAGILAYGSIETTSLEQFDEVFNVNLRSVYQLTMLAVPHLITTQGCMVNVSSICSLRAFPGILAYNMSKSALDQFTCTVALELASKKVRVNSVNPGIIVTEIHKRTGMTEEAYAQVLEKSRKNHVLGRVGEVDDVAKTIAFLASDASSFVTGALFPVDGARHITCPQATYSGVTY</sequence>
<dbReference type="KEGG" id="osn:115220477"/>
<evidence type="ECO:0000313" key="3">
    <source>
        <dbReference type="RefSeq" id="XP_036365714.1"/>
    </source>
</evidence>
<dbReference type="Proteomes" id="UP000515154">
    <property type="component" value="Linkage group LG16"/>
</dbReference>
<dbReference type="Gene3D" id="3.40.50.720">
    <property type="entry name" value="NAD(P)-binding Rossmann-like Domain"/>
    <property type="match status" value="1"/>
</dbReference>
<dbReference type="InterPro" id="IPR002347">
    <property type="entry name" value="SDR_fam"/>
</dbReference>
<keyword evidence="2" id="KW-1185">Reference proteome</keyword>
<dbReference type="RefSeq" id="XP_036365714.1">
    <property type="nucleotide sequence ID" value="XM_036509821.1"/>
</dbReference>
<keyword evidence="1" id="KW-0560">Oxidoreductase</keyword>
<organism evidence="2 3">
    <name type="scientific">Octopus sinensis</name>
    <name type="common">East Asian common octopus</name>
    <dbReference type="NCBI Taxonomy" id="2607531"/>
    <lineage>
        <taxon>Eukaryota</taxon>
        <taxon>Metazoa</taxon>
        <taxon>Spiralia</taxon>
        <taxon>Lophotrochozoa</taxon>
        <taxon>Mollusca</taxon>
        <taxon>Cephalopoda</taxon>
        <taxon>Coleoidea</taxon>
        <taxon>Octopodiformes</taxon>
        <taxon>Octopoda</taxon>
        <taxon>Incirrata</taxon>
        <taxon>Octopodidae</taxon>
        <taxon>Octopus</taxon>
    </lineage>
</organism>
<reference evidence="3" key="1">
    <citation type="submission" date="2025-08" db="UniProtKB">
        <authorList>
            <consortium name="RefSeq"/>
        </authorList>
    </citation>
    <scope>IDENTIFICATION</scope>
</reference>
<dbReference type="PRINTS" id="PR00081">
    <property type="entry name" value="GDHRDH"/>
</dbReference>
<dbReference type="PROSITE" id="PS00061">
    <property type="entry name" value="ADH_SHORT"/>
    <property type="match status" value="1"/>
</dbReference>
<dbReference type="Pfam" id="PF13561">
    <property type="entry name" value="adh_short_C2"/>
    <property type="match status" value="1"/>
</dbReference>
<evidence type="ECO:0000313" key="2">
    <source>
        <dbReference type="Proteomes" id="UP000515154"/>
    </source>
</evidence>
<evidence type="ECO:0000256" key="1">
    <source>
        <dbReference type="ARBA" id="ARBA00023002"/>
    </source>
</evidence>
<gene>
    <name evidence="3" type="primary">LOC115220477</name>
</gene>